<dbReference type="Pfam" id="PF13963">
    <property type="entry name" value="Transpos_assoc"/>
    <property type="match status" value="1"/>
</dbReference>
<evidence type="ECO:0000256" key="1">
    <source>
        <dbReference type="SAM" id="MobiDB-lite"/>
    </source>
</evidence>
<dbReference type="PANTHER" id="PTHR10775:SF182">
    <property type="entry name" value="TRANSPOSON, EN_SPM-LIKE, TRANSPOSASE-ASSOCIATED DOMAIN PROTEIN-RELATED"/>
    <property type="match status" value="1"/>
</dbReference>
<evidence type="ECO:0000313" key="3">
    <source>
        <dbReference type="EMBL" id="SPD15270.1"/>
    </source>
</evidence>
<feature type="compositionally biased region" description="Polar residues" evidence="1">
    <location>
        <begin position="936"/>
        <end position="968"/>
    </location>
</feature>
<dbReference type="EMBL" id="OIVN01004068">
    <property type="protein sequence ID" value="SPD15270.1"/>
    <property type="molecule type" value="Genomic_DNA"/>
</dbReference>
<organism evidence="3">
    <name type="scientific">Fagus sylvatica</name>
    <name type="common">Beechnut</name>
    <dbReference type="NCBI Taxonomy" id="28930"/>
    <lineage>
        <taxon>Eukaryota</taxon>
        <taxon>Viridiplantae</taxon>
        <taxon>Streptophyta</taxon>
        <taxon>Embryophyta</taxon>
        <taxon>Tracheophyta</taxon>
        <taxon>Spermatophyta</taxon>
        <taxon>Magnoliopsida</taxon>
        <taxon>eudicotyledons</taxon>
        <taxon>Gunneridae</taxon>
        <taxon>Pentapetalae</taxon>
        <taxon>rosids</taxon>
        <taxon>fabids</taxon>
        <taxon>Fagales</taxon>
        <taxon>Fagaceae</taxon>
        <taxon>Fagus</taxon>
    </lineage>
</organism>
<sequence>MRVLGLIILKLRNRFARAYCKAGKENFFGVEEVLLIGLLTMDKEWVHLSRVTEEYRVGARNFVNMARVNEGNIDTIVCPCVLCRNLKHLHSEEVYEHLVIHGMDSTYTTWVLHGERQSEFVECADVEMPESYNMYKEVFFQGDNVAEPTHERRDEEFTNLVEDAETPLYSGCKKYTRMSATVVLFKHKATNSLSDKSFNELLEIIRDMLPQDNTLPDSLYSTKKILKIFDLGYEKIDACVNDCCLFRKEFENLEACPKCRSSRWKVNKHNKKIYYGVPAKVLRYFPIIPRLKRMFGSLEMAEQLTWHATHQSQDNKIRHPVDSLAWKTINSKWPSFASDPRNLRFGLSSDGFNPFKDLSSRYSCWPVILVTYNLPPWLCMVKENLMLTLLIPGPKQPGNDIDVYLEPLVEDLNELWSNGVNVYDAFSKSMFNLKAMLMWTINDFPAYGNLSGYSTKGKVACPVCHAETCSKYLNHSKKLVYMGHRRFLAPDHRYRKKASWFDGNEENRRKPKIVTGEEVFLEVKDLVLKGYVLNRARPEGCIAERYLTSECLKFCSGYMKQAAEIGFRKIYYKKMNRLQVAKNISKKAKAQRTAAILSKVQQVNERVRISSEGSNSPLTPSPDIQAISESSNVNAKIPKKTRGPNKLKGYVSSQSPRLELRHNGRGQVVGTNSDKFSTHLGCLVREHVPVVIKNWTKVDSRTRDDLWTLVQQKFIINECHRKMTLRMMGAKWRQFKSKITKAILEAAKHSDTSRRISIIRPKNVKSPQEWVEFVRYRLSYDFKVKSDKFSAMRKKQQLLHTMSRKGYARLEDEMISASETPSAVTRVDVWTQGHLKKNGEPVNKAVDETLKKIQDCTQSSTSQPVGNTIKDDAIAQVVGPGRRGYVIGLGFGATPSQILAEKRGNEMVRQLQSQLKEQANGMKNLEAQIEKLTAMVSSQSQQGMSTPFNSQSNTPIETPHTPQSQQGSGAIFSDPNLENAQCELLNWCLFEKEEVVAKGKIAPAHIDELPVLGELLDEP</sequence>
<dbReference type="InterPro" id="IPR004252">
    <property type="entry name" value="Probable_transposase_24"/>
</dbReference>
<dbReference type="Pfam" id="PF03004">
    <property type="entry name" value="Transposase_24"/>
    <property type="match status" value="1"/>
</dbReference>
<dbReference type="AlphaFoldDB" id="A0A2N9HU24"/>
<dbReference type="PANTHER" id="PTHR10775">
    <property type="entry name" value="OS08G0208400 PROTEIN"/>
    <property type="match status" value="1"/>
</dbReference>
<dbReference type="InterPro" id="IPR029480">
    <property type="entry name" value="Transpos_assoc"/>
</dbReference>
<feature type="region of interest" description="Disordered" evidence="1">
    <location>
        <begin position="936"/>
        <end position="973"/>
    </location>
</feature>
<dbReference type="Pfam" id="PF02992">
    <property type="entry name" value="Transposase_21"/>
    <property type="match status" value="1"/>
</dbReference>
<feature type="region of interest" description="Disordered" evidence="1">
    <location>
        <begin position="607"/>
        <end position="630"/>
    </location>
</feature>
<accession>A0A2N9HU24</accession>
<gene>
    <name evidence="3" type="ORF">FSB_LOCUS43152</name>
</gene>
<protein>
    <recommendedName>
        <fullName evidence="2">Transposase-associated domain-containing protein</fullName>
    </recommendedName>
</protein>
<feature type="domain" description="Transposase-associated" evidence="2">
    <location>
        <begin position="43"/>
        <end position="115"/>
    </location>
</feature>
<dbReference type="InterPro" id="IPR004242">
    <property type="entry name" value="Transposase_21"/>
</dbReference>
<name>A0A2N9HU24_FAGSY</name>
<proteinExistence type="predicted"/>
<reference evidence="3" key="1">
    <citation type="submission" date="2018-02" db="EMBL/GenBank/DDBJ databases">
        <authorList>
            <person name="Cohen D.B."/>
            <person name="Kent A.D."/>
        </authorList>
    </citation>
    <scope>NUCLEOTIDE SEQUENCE</scope>
</reference>
<evidence type="ECO:0000259" key="2">
    <source>
        <dbReference type="Pfam" id="PF13963"/>
    </source>
</evidence>